<sequence>MEEVSVNWLAVVVATLSTFVIGAVWYGPIFGKSWMKENGFTEEDLKNANMGKIYGTAFVLELIMAINLAFFLGGSSISEGAFYGFLTGFGWVAMAMGVNYLFSRATLRLWFIDSFYFVVSFTLMGVILTAWK</sequence>
<feature type="transmembrane region" description="Helical" evidence="1">
    <location>
        <begin position="109"/>
        <end position="131"/>
    </location>
</feature>
<feature type="transmembrane region" description="Helical" evidence="1">
    <location>
        <begin position="6"/>
        <end position="26"/>
    </location>
</feature>
<dbReference type="RefSeq" id="WP_155177156.1">
    <property type="nucleotide sequence ID" value="NZ_BAAAFL010000012.1"/>
</dbReference>
<reference evidence="2 3" key="1">
    <citation type="submission" date="2019-02" db="EMBL/GenBank/DDBJ databases">
        <authorList>
            <person name="Goldberg S.R."/>
            <person name="Haltli B.A."/>
            <person name="Correa H."/>
            <person name="Russell K.G."/>
        </authorList>
    </citation>
    <scope>NUCLEOTIDE SEQUENCE [LARGE SCALE GENOMIC DNA]</scope>
    <source>
        <strain evidence="2 3">JCM 16186</strain>
    </source>
</reference>
<accession>A0ABW9S024</accession>
<dbReference type="EMBL" id="SMLW01000677">
    <property type="protein sequence ID" value="MTI29044.1"/>
    <property type="molecule type" value="Genomic_DNA"/>
</dbReference>
<gene>
    <name evidence="2" type="ORF">E1163_29045</name>
</gene>
<keyword evidence="1" id="KW-1133">Transmembrane helix</keyword>
<feature type="transmembrane region" description="Helical" evidence="1">
    <location>
        <begin position="80"/>
        <end position="102"/>
    </location>
</feature>
<evidence type="ECO:0000313" key="2">
    <source>
        <dbReference type="EMBL" id="MTI29044.1"/>
    </source>
</evidence>
<evidence type="ECO:0000256" key="1">
    <source>
        <dbReference type="SAM" id="Phobius"/>
    </source>
</evidence>
<name>A0ABW9S024_9BACT</name>
<dbReference type="InterPro" id="IPR013879">
    <property type="entry name" value="DUF1761"/>
</dbReference>
<keyword evidence="3" id="KW-1185">Reference proteome</keyword>
<keyword evidence="1" id="KW-0472">Membrane</keyword>
<proteinExistence type="predicted"/>
<organism evidence="2 3">
    <name type="scientific">Fulvivirga kasyanovii</name>
    <dbReference type="NCBI Taxonomy" id="396812"/>
    <lineage>
        <taxon>Bacteria</taxon>
        <taxon>Pseudomonadati</taxon>
        <taxon>Bacteroidota</taxon>
        <taxon>Cytophagia</taxon>
        <taxon>Cytophagales</taxon>
        <taxon>Fulvivirgaceae</taxon>
        <taxon>Fulvivirga</taxon>
    </lineage>
</organism>
<protein>
    <submittedName>
        <fullName evidence="2">DUF1761 domain-containing protein</fullName>
    </submittedName>
</protein>
<feature type="transmembrane region" description="Helical" evidence="1">
    <location>
        <begin position="53"/>
        <end position="74"/>
    </location>
</feature>
<dbReference type="Proteomes" id="UP000798808">
    <property type="component" value="Unassembled WGS sequence"/>
</dbReference>
<dbReference type="Pfam" id="PF08570">
    <property type="entry name" value="DUF1761"/>
    <property type="match status" value="1"/>
</dbReference>
<keyword evidence="1" id="KW-0812">Transmembrane</keyword>
<comment type="caution">
    <text evidence="2">The sequence shown here is derived from an EMBL/GenBank/DDBJ whole genome shotgun (WGS) entry which is preliminary data.</text>
</comment>
<evidence type="ECO:0000313" key="3">
    <source>
        <dbReference type="Proteomes" id="UP000798808"/>
    </source>
</evidence>